<dbReference type="Proteomes" id="UP000181976">
    <property type="component" value="Unassembled WGS sequence"/>
</dbReference>
<organism evidence="1 2">
    <name type="scientific">Thermophagus xiamenensis</name>
    <dbReference type="NCBI Taxonomy" id="385682"/>
    <lineage>
        <taxon>Bacteria</taxon>
        <taxon>Pseudomonadati</taxon>
        <taxon>Bacteroidota</taxon>
        <taxon>Bacteroidia</taxon>
        <taxon>Marinilabiliales</taxon>
        <taxon>Marinilabiliaceae</taxon>
        <taxon>Thermophagus</taxon>
    </lineage>
</organism>
<gene>
    <name evidence="1" type="ORF">SAMN05444380_11846</name>
</gene>
<keyword evidence="2" id="KW-1185">Reference proteome</keyword>
<name>A0A1I2DAL3_9BACT</name>
<dbReference type="InterPro" id="IPR027848">
    <property type="entry name" value="DUF4494"/>
</dbReference>
<dbReference type="OrthoDB" id="954784at2"/>
<protein>
    <recommendedName>
        <fullName evidence="3">DUF4494 domain-containing protein</fullName>
    </recommendedName>
</protein>
<dbReference type="RefSeq" id="WP_010526094.1">
    <property type="nucleotide sequence ID" value="NZ_AFSL01000003.1"/>
</dbReference>
<sequence length="161" mass="18719">MLHTWFECKVKYIKIDENSGKEKKVTEPYLVDAVSFTEAEQRIHEEMQSMIRGEFQVTNIRKADYTDLFPNFPGDKWYKCKVSHLAIDENAQKEKKVTSNMLVMADNVRDAYEHLMEGLSDMVVDFHVISISESPLMDVFPYEADKAFSKNLEPQLNNDEA</sequence>
<dbReference type="eggNOG" id="ENOG502ZVB7">
    <property type="taxonomic scope" value="Bacteria"/>
</dbReference>
<dbReference type="EMBL" id="FONA01000018">
    <property type="protein sequence ID" value="SFE77471.1"/>
    <property type="molecule type" value="Genomic_DNA"/>
</dbReference>
<evidence type="ECO:0000313" key="2">
    <source>
        <dbReference type="Proteomes" id="UP000181976"/>
    </source>
</evidence>
<accession>A0A1I2DAL3</accession>
<dbReference type="STRING" id="385682.SAMN05444380_11846"/>
<dbReference type="AlphaFoldDB" id="A0A1I2DAL3"/>
<dbReference type="InParanoid" id="A0A1I2DAL3"/>
<proteinExistence type="predicted"/>
<evidence type="ECO:0008006" key="3">
    <source>
        <dbReference type="Google" id="ProtNLM"/>
    </source>
</evidence>
<evidence type="ECO:0000313" key="1">
    <source>
        <dbReference type="EMBL" id="SFE77471.1"/>
    </source>
</evidence>
<reference evidence="1 2" key="1">
    <citation type="submission" date="2016-10" db="EMBL/GenBank/DDBJ databases">
        <authorList>
            <person name="de Groot N.N."/>
        </authorList>
    </citation>
    <scope>NUCLEOTIDE SEQUENCE [LARGE SCALE GENOMIC DNA]</scope>
    <source>
        <strain evidence="1 2">DSM 19012</strain>
    </source>
</reference>
<dbReference type="Pfam" id="PF14902">
    <property type="entry name" value="DUF4494"/>
    <property type="match status" value="1"/>
</dbReference>